<dbReference type="NCBIfam" id="TIGR01845">
    <property type="entry name" value="outer_NodT"/>
    <property type="match status" value="1"/>
</dbReference>
<proteinExistence type="inferred from homology"/>
<keyword evidence="2" id="KW-0472">Membrane</keyword>
<dbReference type="InterPro" id="IPR010131">
    <property type="entry name" value="MdtP/NodT-like"/>
</dbReference>
<dbReference type="InterPro" id="IPR003423">
    <property type="entry name" value="OMP_efflux"/>
</dbReference>
<name>A0A1G9UFS2_9BACT</name>
<dbReference type="SUPFAM" id="SSF56954">
    <property type="entry name" value="Outer membrane efflux proteins (OEP)"/>
    <property type="match status" value="1"/>
</dbReference>
<keyword evidence="2" id="KW-0449">Lipoprotein</keyword>
<feature type="coiled-coil region" evidence="3">
    <location>
        <begin position="347"/>
        <end position="381"/>
    </location>
</feature>
<dbReference type="PANTHER" id="PTHR30203">
    <property type="entry name" value="OUTER MEMBRANE CATION EFFLUX PROTEIN"/>
    <property type="match status" value="1"/>
</dbReference>
<gene>
    <name evidence="4" type="ORF">SAMN04488090_3799</name>
</gene>
<keyword evidence="2" id="KW-0732">Signal</keyword>
<dbReference type="GO" id="GO:0015562">
    <property type="term" value="F:efflux transmembrane transporter activity"/>
    <property type="evidence" value="ECO:0007669"/>
    <property type="project" value="InterPro"/>
</dbReference>
<organism evidence="4 5">
    <name type="scientific">Siphonobacter aquaeclarae</name>
    <dbReference type="NCBI Taxonomy" id="563176"/>
    <lineage>
        <taxon>Bacteria</taxon>
        <taxon>Pseudomonadati</taxon>
        <taxon>Bacteroidota</taxon>
        <taxon>Cytophagia</taxon>
        <taxon>Cytophagales</taxon>
        <taxon>Cytophagaceae</taxon>
        <taxon>Siphonobacter</taxon>
    </lineage>
</organism>
<dbReference type="EMBL" id="FNGS01000007">
    <property type="protein sequence ID" value="SDM58673.1"/>
    <property type="molecule type" value="Genomic_DNA"/>
</dbReference>
<dbReference type="RefSeq" id="WP_093205875.1">
    <property type="nucleotide sequence ID" value="NZ_FNGS01000007.1"/>
</dbReference>
<evidence type="ECO:0000256" key="2">
    <source>
        <dbReference type="RuleBase" id="RU362097"/>
    </source>
</evidence>
<reference evidence="4 5" key="1">
    <citation type="submission" date="2016-10" db="EMBL/GenBank/DDBJ databases">
        <authorList>
            <person name="de Groot N.N."/>
        </authorList>
    </citation>
    <scope>NUCLEOTIDE SEQUENCE [LARGE SCALE GENOMIC DNA]</scope>
    <source>
        <strain evidence="4 5">DSM 21668</strain>
    </source>
</reference>
<comment type="subcellular location">
    <subcellularLocation>
        <location evidence="2">Cell membrane</location>
        <topology evidence="2">Lipid-anchor</topology>
    </subcellularLocation>
</comment>
<dbReference type="GO" id="GO:0005886">
    <property type="term" value="C:plasma membrane"/>
    <property type="evidence" value="ECO:0007669"/>
    <property type="project" value="UniProtKB-SubCell"/>
</dbReference>
<keyword evidence="2" id="KW-1134">Transmembrane beta strand</keyword>
<keyword evidence="2" id="KW-0812">Transmembrane</keyword>
<evidence type="ECO:0000256" key="1">
    <source>
        <dbReference type="ARBA" id="ARBA00007613"/>
    </source>
</evidence>
<dbReference type="AlphaFoldDB" id="A0A1G9UFS2"/>
<evidence type="ECO:0000313" key="4">
    <source>
        <dbReference type="EMBL" id="SDM58673.1"/>
    </source>
</evidence>
<sequence length="434" mass="48055">MNRSILVLAFLSVTVLQARAQEGRPFADPVLSDLIDKGLAFSPDVKNAVSRVDEARVRVRVAESFLKPTVRGNPLVQTQSLSPNRPVQFANVNVQRVQVSTFQIPVDASFELDFFKRLRQGVQLAQIQTQVSEADVRIARLAIASEIARVYALVRANDAEQQVFTRTLSSRDSVLAVVRERFRIGLTSEMDVRRAETEIAGLKTQQTALQRSRHELTNGLAILTGQDVGAYSLTPATLPEYATPTYENITVDLLRSRPDIQQSDLLTNAADVQVGIARTALKPRINLLGSGGLQSGTIEKVLYPTSYTYTVGAGASFPIYEGKRNRENINLARQQVQTAKLAVDQKVVTAQREAEVALDNIRDLETQLTNQQAVIQSARQTERLVREVYAKGLTTYLDVLDAQRTTIDAERQLVQLQGQRLVYAVALWKSLGGK</sequence>
<dbReference type="Gene3D" id="2.20.200.10">
    <property type="entry name" value="Outer membrane efflux proteins (OEP)"/>
    <property type="match status" value="1"/>
</dbReference>
<protein>
    <submittedName>
        <fullName evidence="4">Outer membrane protein, multidrug efflux system</fullName>
    </submittedName>
</protein>
<dbReference type="OrthoDB" id="9770517at2"/>
<dbReference type="Gene3D" id="1.20.1600.10">
    <property type="entry name" value="Outer membrane efflux proteins (OEP)"/>
    <property type="match status" value="1"/>
</dbReference>
<keyword evidence="2" id="KW-0564">Palmitate</keyword>
<dbReference type="Proteomes" id="UP000198901">
    <property type="component" value="Unassembled WGS sequence"/>
</dbReference>
<feature type="signal peptide" evidence="2">
    <location>
        <begin position="1"/>
        <end position="20"/>
    </location>
</feature>
<keyword evidence="5" id="KW-1185">Reference proteome</keyword>
<dbReference type="STRING" id="563176.SAMN04488090_3799"/>
<dbReference type="Pfam" id="PF02321">
    <property type="entry name" value="OEP"/>
    <property type="match status" value="2"/>
</dbReference>
<keyword evidence="3" id="KW-0175">Coiled coil</keyword>
<comment type="similarity">
    <text evidence="1 2">Belongs to the outer membrane factor (OMF) (TC 1.B.17) family.</text>
</comment>
<accession>A0A1G9UFS2</accession>
<evidence type="ECO:0000313" key="5">
    <source>
        <dbReference type="Proteomes" id="UP000198901"/>
    </source>
</evidence>
<feature type="chain" id="PRO_5011329144" evidence="2">
    <location>
        <begin position="21"/>
        <end position="434"/>
    </location>
</feature>
<evidence type="ECO:0000256" key="3">
    <source>
        <dbReference type="SAM" id="Coils"/>
    </source>
</evidence>